<sequence length="375" mass="42383">MAIYWVISYTLLVFCIFELATINQLTQPKTKIIVTYFFFIGTLILILLAGMRGPNSGIDDWQYLGFFHDFSRQTSMSGFAAVADIYRYENVFMLLAWVLSWFTHESYYFLLFIAFVAVSTNAWVFKKYSPLILCSLCLYSAHLFINKDMNQIRFGLSSAFAVAAICTAAGRRYVVAFIFLLLSSQSQSTGFVTVVVAPFLFIKERRYFGIIMVFAAIPLGLVGGKKLFLDSLGIVPNLGDRAMAYSGTEFDAALPVFSLANFKNIAFIIFFTLVYFRKPLIEAKDRLVYILLMAYSAGAAIRIIFSDFSILGGRVGNLFLHTEPLLLAFLMTRIRNPILNFILLAGMTTYYLAYNTILSVQSVNGYSIAPLFRFF</sequence>
<keyword evidence="3" id="KW-1185">Reference proteome</keyword>
<organism evidence="2 3">
    <name type="scientific">Erwinia mallotivora</name>
    <dbReference type="NCBI Taxonomy" id="69222"/>
    <lineage>
        <taxon>Bacteria</taxon>
        <taxon>Pseudomonadati</taxon>
        <taxon>Pseudomonadota</taxon>
        <taxon>Gammaproteobacteria</taxon>
        <taxon>Enterobacterales</taxon>
        <taxon>Erwiniaceae</taxon>
        <taxon>Erwinia</taxon>
    </lineage>
</organism>
<reference evidence="2 3" key="1">
    <citation type="submission" date="2014-02" db="EMBL/GenBank/DDBJ databases">
        <title>Draft genome of Erwinia mallotivora strain BT-MARDI, a papaya dieback pathogen.</title>
        <authorList>
            <person name="Redzuan R."/>
            <person name="Abu Bakar N."/>
            <person name="Badrun R."/>
            <person name="Mohd Raih M.F."/>
            <person name="Rozano L."/>
            <person name="Mat Amin N."/>
        </authorList>
    </citation>
    <scope>NUCLEOTIDE SEQUENCE [LARGE SCALE GENOMIC DNA]</scope>
    <source>
        <strain evidence="2 3">BT-MARDI</strain>
    </source>
</reference>
<dbReference type="RefSeq" id="WP_034937785.1">
    <property type="nucleotide sequence ID" value="NZ_JFHN01000050.1"/>
</dbReference>
<proteinExistence type="predicted"/>
<dbReference type="EMBL" id="JFHN01000050">
    <property type="protein sequence ID" value="EXU75231.1"/>
    <property type="molecule type" value="Genomic_DNA"/>
</dbReference>
<evidence type="ECO:0000313" key="3">
    <source>
        <dbReference type="Proteomes" id="UP000019918"/>
    </source>
</evidence>
<evidence type="ECO:0000256" key="1">
    <source>
        <dbReference type="SAM" id="Phobius"/>
    </source>
</evidence>
<dbReference type="Pfam" id="PF14897">
    <property type="entry name" value="EpsG"/>
    <property type="match status" value="1"/>
</dbReference>
<feature type="transmembrane region" description="Helical" evidence="1">
    <location>
        <begin position="252"/>
        <end position="275"/>
    </location>
</feature>
<comment type="caution">
    <text evidence="2">The sequence shown here is derived from an EMBL/GenBank/DDBJ whole genome shotgun (WGS) entry which is preliminary data.</text>
</comment>
<accession>A0A014M0C2</accession>
<feature type="transmembrane region" description="Helical" evidence="1">
    <location>
        <begin position="287"/>
        <end position="305"/>
    </location>
</feature>
<dbReference type="STRING" id="69222.BG55_12340"/>
<evidence type="ECO:0000313" key="2">
    <source>
        <dbReference type="EMBL" id="EXU75231.1"/>
    </source>
</evidence>
<feature type="transmembrane region" description="Helical" evidence="1">
    <location>
        <begin position="176"/>
        <end position="200"/>
    </location>
</feature>
<feature type="transmembrane region" description="Helical" evidence="1">
    <location>
        <begin position="338"/>
        <end position="357"/>
    </location>
</feature>
<feature type="transmembrane region" description="Helical" evidence="1">
    <location>
        <begin position="32"/>
        <end position="51"/>
    </location>
</feature>
<keyword evidence="1" id="KW-0472">Membrane</keyword>
<feature type="transmembrane region" description="Helical" evidence="1">
    <location>
        <begin position="207"/>
        <end position="224"/>
    </location>
</feature>
<dbReference type="OrthoDB" id="6521070at2"/>
<dbReference type="InterPro" id="IPR049458">
    <property type="entry name" value="EpsG-like"/>
</dbReference>
<keyword evidence="1" id="KW-1133">Transmembrane helix</keyword>
<gene>
    <name evidence="2" type="ORF">BG55_12340</name>
</gene>
<name>A0A014M0C2_9GAMM</name>
<feature type="transmembrane region" description="Helical" evidence="1">
    <location>
        <begin position="311"/>
        <end position="331"/>
    </location>
</feature>
<feature type="transmembrane region" description="Helical" evidence="1">
    <location>
        <begin position="152"/>
        <end position="170"/>
    </location>
</feature>
<dbReference type="AlphaFoldDB" id="A0A014M0C2"/>
<keyword evidence="1" id="KW-0812">Transmembrane</keyword>
<dbReference type="Proteomes" id="UP000019918">
    <property type="component" value="Unassembled WGS sequence"/>
</dbReference>
<feature type="transmembrane region" description="Helical" evidence="1">
    <location>
        <begin position="130"/>
        <end position="145"/>
    </location>
</feature>
<feature type="transmembrane region" description="Helical" evidence="1">
    <location>
        <begin position="107"/>
        <end position="124"/>
    </location>
</feature>
<feature type="transmembrane region" description="Helical" evidence="1">
    <location>
        <begin position="6"/>
        <end position="25"/>
    </location>
</feature>
<protein>
    <submittedName>
        <fullName evidence="2">Amylovoran biosynthesis protein AmsC</fullName>
    </submittedName>
</protein>
<dbReference type="PATRIC" id="fig|69222.5.peg.2541"/>